<keyword evidence="2 8" id="KW-0547">Nucleotide-binding</keyword>
<gene>
    <name evidence="8" type="primary">nrdR</name>
    <name evidence="11" type="ORF">DIZ78_13470</name>
</gene>
<reference evidence="11 12" key="1">
    <citation type="journal article" date="2018" name="ISME J.">
        <title>Endosymbiont genomes yield clues of tubeworm success.</title>
        <authorList>
            <person name="Li Y."/>
            <person name="Liles M.R."/>
            <person name="Halanych K.M."/>
        </authorList>
    </citation>
    <scope>NUCLEOTIDE SEQUENCE [LARGE SCALE GENOMIC DNA]</scope>
    <source>
        <strain evidence="11">A1462</strain>
    </source>
</reference>
<dbReference type="HAMAP" id="MF_00440">
    <property type="entry name" value="NrdR"/>
    <property type="match status" value="1"/>
</dbReference>
<dbReference type="PROSITE" id="PS51161">
    <property type="entry name" value="ATP_CONE"/>
    <property type="match status" value="1"/>
</dbReference>
<keyword evidence="12" id="KW-1185">Reference proteome</keyword>
<sequence length="170" mass="19594">MRCPFCGAQDTKVIDSRLAGEGDQIRRRRQCAVCQERFTTYETAELNLPRVVKHDGSRTPFDGRKLRSGMMRALEKRPVSTEQVEAAINHITRKLTASGDREIASLEIGEMVMDELKTLDQVAYVRFASVYRKFEDVNAFREEIDRLESQPGPEARRQQMDLLSRDKKDK</sequence>
<evidence type="ECO:0000313" key="12">
    <source>
        <dbReference type="Proteomes" id="UP000254771"/>
    </source>
</evidence>
<evidence type="ECO:0000256" key="8">
    <source>
        <dbReference type="HAMAP-Rule" id="MF_00440"/>
    </source>
</evidence>
<evidence type="ECO:0000259" key="10">
    <source>
        <dbReference type="PROSITE" id="PS51161"/>
    </source>
</evidence>
<evidence type="ECO:0000313" key="11">
    <source>
        <dbReference type="EMBL" id="RDH83530.1"/>
    </source>
</evidence>
<evidence type="ECO:0000256" key="4">
    <source>
        <dbReference type="ARBA" id="ARBA00022840"/>
    </source>
</evidence>
<name>A0A370DG52_9GAMM</name>
<dbReference type="GO" id="GO:0045892">
    <property type="term" value="P:negative regulation of DNA-templated transcription"/>
    <property type="evidence" value="ECO:0007669"/>
    <property type="project" value="UniProtKB-UniRule"/>
</dbReference>
<evidence type="ECO:0000256" key="9">
    <source>
        <dbReference type="SAM" id="MobiDB-lite"/>
    </source>
</evidence>
<protein>
    <recommendedName>
        <fullName evidence="8">Transcriptional repressor NrdR</fullName>
    </recommendedName>
</protein>
<dbReference type="Proteomes" id="UP000254771">
    <property type="component" value="Unassembled WGS sequence"/>
</dbReference>
<feature type="domain" description="ATP-cone" evidence="10">
    <location>
        <begin position="49"/>
        <end position="139"/>
    </location>
</feature>
<evidence type="ECO:0000256" key="5">
    <source>
        <dbReference type="ARBA" id="ARBA00023015"/>
    </source>
</evidence>
<proteinExistence type="inferred from homology"/>
<accession>A0A370DG52</accession>
<feature type="region of interest" description="Disordered" evidence="9">
    <location>
        <begin position="145"/>
        <end position="170"/>
    </location>
</feature>
<dbReference type="InterPro" id="IPR003796">
    <property type="entry name" value="RNR_NrdR-like"/>
</dbReference>
<dbReference type="PANTHER" id="PTHR30455:SF2">
    <property type="entry name" value="TRANSCRIPTIONAL REPRESSOR NRDR"/>
    <property type="match status" value="1"/>
</dbReference>
<comment type="caution">
    <text evidence="11">The sequence shown here is derived from an EMBL/GenBank/DDBJ whole genome shotgun (WGS) entry which is preliminary data.</text>
</comment>
<keyword evidence="3 8" id="KW-0863">Zinc-finger</keyword>
<comment type="function">
    <text evidence="8">Negatively regulates transcription of bacterial ribonucleotide reductase nrd genes and operons by binding to NrdR-boxes.</text>
</comment>
<evidence type="ECO:0000256" key="1">
    <source>
        <dbReference type="ARBA" id="ARBA00022491"/>
    </source>
</evidence>
<dbReference type="GO" id="GO:0008270">
    <property type="term" value="F:zinc ion binding"/>
    <property type="evidence" value="ECO:0007669"/>
    <property type="project" value="UniProtKB-UniRule"/>
</dbReference>
<keyword evidence="8" id="KW-0862">Zinc</keyword>
<dbReference type="Pfam" id="PF03477">
    <property type="entry name" value="ATP-cone"/>
    <property type="match status" value="1"/>
</dbReference>
<dbReference type="InterPro" id="IPR005144">
    <property type="entry name" value="ATP-cone_dom"/>
</dbReference>
<organism evidence="11 12">
    <name type="scientific">endosymbiont of Escarpia spicata</name>
    <dbReference type="NCBI Taxonomy" id="2200908"/>
    <lineage>
        <taxon>Bacteria</taxon>
        <taxon>Pseudomonadati</taxon>
        <taxon>Pseudomonadota</taxon>
        <taxon>Gammaproteobacteria</taxon>
        <taxon>sulfur-oxidizing symbionts</taxon>
    </lineage>
</organism>
<evidence type="ECO:0000256" key="2">
    <source>
        <dbReference type="ARBA" id="ARBA00022741"/>
    </source>
</evidence>
<evidence type="ECO:0000256" key="7">
    <source>
        <dbReference type="ARBA" id="ARBA00023163"/>
    </source>
</evidence>
<evidence type="ECO:0000256" key="3">
    <source>
        <dbReference type="ARBA" id="ARBA00022771"/>
    </source>
</evidence>
<dbReference type="NCBIfam" id="TIGR00244">
    <property type="entry name" value="transcriptional regulator NrdR"/>
    <property type="match status" value="1"/>
</dbReference>
<feature type="zinc finger region" evidence="8">
    <location>
        <begin position="3"/>
        <end position="34"/>
    </location>
</feature>
<keyword evidence="6 8" id="KW-0238">DNA-binding</keyword>
<keyword evidence="7 8" id="KW-0804">Transcription</keyword>
<dbReference type="GO" id="GO:0005524">
    <property type="term" value="F:ATP binding"/>
    <property type="evidence" value="ECO:0007669"/>
    <property type="project" value="UniProtKB-UniRule"/>
</dbReference>
<dbReference type="Pfam" id="PF22811">
    <property type="entry name" value="Zn_ribbon_NrdR"/>
    <property type="match status" value="1"/>
</dbReference>
<keyword evidence="8" id="KW-0479">Metal-binding</keyword>
<keyword evidence="4 8" id="KW-0067">ATP-binding</keyword>
<comment type="similarity">
    <text evidence="8">Belongs to the NrdR family.</text>
</comment>
<dbReference type="InterPro" id="IPR055173">
    <property type="entry name" value="NrdR-like_N"/>
</dbReference>
<dbReference type="PANTHER" id="PTHR30455">
    <property type="entry name" value="TRANSCRIPTIONAL REPRESSOR NRDR"/>
    <property type="match status" value="1"/>
</dbReference>
<evidence type="ECO:0000256" key="6">
    <source>
        <dbReference type="ARBA" id="ARBA00023125"/>
    </source>
</evidence>
<dbReference type="GO" id="GO:0003677">
    <property type="term" value="F:DNA binding"/>
    <property type="evidence" value="ECO:0007669"/>
    <property type="project" value="UniProtKB-KW"/>
</dbReference>
<dbReference type="AlphaFoldDB" id="A0A370DG52"/>
<comment type="cofactor">
    <cofactor evidence="8">
        <name>Zn(2+)</name>
        <dbReference type="ChEBI" id="CHEBI:29105"/>
    </cofactor>
    <text evidence="8">Binds 1 zinc ion.</text>
</comment>
<keyword evidence="1 8" id="KW-0678">Repressor</keyword>
<dbReference type="EMBL" id="QFXE01000018">
    <property type="protein sequence ID" value="RDH83530.1"/>
    <property type="molecule type" value="Genomic_DNA"/>
</dbReference>
<keyword evidence="5 8" id="KW-0805">Transcription regulation</keyword>